<evidence type="ECO:0000256" key="2">
    <source>
        <dbReference type="SAM" id="Phobius"/>
    </source>
</evidence>
<reference evidence="5" key="2">
    <citation type="journal article" date="2017" name="J. Anim. Genet.">
        <title>Multiple reference genome sequences of hot pepper reveal the massive evolution of plant disease resistance genes by retroduplication.</title>
        <authorList>
            <person name="Kim S."/>
            <person name="Park J."/>
            <person name="Yeom S.-I."/>
            <person name="Kim Y.-M."/>
            <person name="Seo E."/>
            <person name="Kim K.-T."/>
            <person name="Kim M.-S."/>
            <person name="Lee J.M."/>
            <person name="Cheong K."/>
            <person name="Shin H.-S."/>
            <person name="Kim S.-B."/>
            <person name="Han K."/>
            <person name="Lee J."/>
            <person name="Park M."/>
            <person name="Lee H.-A."/>
            <person name="Lee H.-Y."/>
            <person name="Lee Y."/>
            <person name="Oh S."/>
            <person name="Lee J.H."/>
            <person name="Choi E."/>
            <person name="Choi E."/>
            <person name="Lee S.E."/>
            <person name="Jeon J."/>
            <person name="Kim H."/>
            <person name="Choi G."/>
            <person name="Song H."/>
            <person name="Lee J."/>
            <person name="Lee S.-C."/>
            <person name="Kwon J.-K."/>
            <person name="Lee H.-Y."/>
            <person name="Koo N."/>
            <person name="Hong Y."/>
            <person name="Kim R.W."/>
            <person name="Kang W.-H."/>
            <person name="Huh J.H."/>
            <person name="Kang B.-C."/>
            <person name="Yang T.-J."/>
            <person name="Lee Y.-H."/>
            <person name="Bennetzen J.L."/>
            <person name="Choi D."/>
        </authorList>
    </citation>
    <scope>NUCLEOTIDE SEQUENCE [LARGE SCALE GENOMIC DNA]</scope>
    <source>
        <strain evidence="5">cv. PBC81</strain>
    </source>
</reference>
<keyword evidence="2" id="KW-1133">Transmembrane helix</keyword>
<dbReference type="OrthoDB" id="1246057at2759"/>
<reference evidence="4 5" key="1">
    <citation type="journal article" date="2017" name="Genome Biol.">
        <title>New reference genome sequences of hot pepper reveal the massive evolution of plant disease-resistance genes by retroduplication.</title>
        <authorList>
            <person name="Kim S."/>
            <person name="Park J."/>
            <person name="Yeom S.I."/>
            <person name="Kim Y.M."/>
            <person name="Seo E."/>
            <person name="Kim K.T."/>
            <person name="Kim M.S."/>
            <person name="Lee J.M."/>
            <person name="Cheong K."/>
            <person name="Shin H.S."/>
            <person name="Kim S.B."/>
            <person name="Han K."/>
            <person name="Lee J."/>
            <person name="Park M."/>
            <person name="Lee H.A."/>
            <person name="Lee H.Y."/>
            <person name="Lee Y."/>
            <person name="Oh S."/>
            <person name="Lee J.H."/>
            <person name="Choi E."/>
            <person name="Choi E."/>
            <person name="Lee S.E."/>
            <person name="Jeon J."/>
            <person name="Kim H."/>
            <person name="Choi G."/>
            <person name="Song H."/>
            <person name="Lee J."/>
            <person name="Lee S.C."/>
            <person name="Kwon J.K."/>
            <person name="Lee H.Y."/>
            <person name="Koo N."/>
            <person name="Hong Y."/>
            <person name="Kim R.W."/>
            <person name="Kang W.H."/>
            <person name="Huh J.H."/>
            <person name="Kang B.C."/>
            <person name="Yang T.J."/>
            <person name="Lee Y.H."/>
            <person name="Bennetzen J.L."/>
            <person name="Choi D."/>
        </authorList>
    </citation>
    <scope>NUCLEOTIDE SEQUENCE [LARGE SCALE GENOMIC DNA]</scope>
    <source>
        <strain evidence="5">cv. PBC81</strain>
    </source>
</reference>
<keyword evidence="5" id="KW-1185">Reference proteome</keyword>
<sequence length="244" mass="28465">MNDYDYDDDDNDHDHDDNDNDYNLDYDTGSAYGLAYDSINEDYKIFRIDMYAGYEILSLKNGSWKIIDEISAERVDSCMLSDWECLAFVHGAFHWIDYLSRKYCLVSFNISDEMFGEIQQPEVVRLQIHIKSIVDVDVGISVLGGMLGVSYKNEKAFGLWLMKNYGVKDFWMKLSTLPSTGIYSIIPKYMFSNYKVLLCFRFDEARKRFVYRTISGGSSKLYDLIWKIMLILVQLPLMLVILFI</sequence>
<dbReference type="InterPro" id="IPR017451">
    <property type="entry name" value="F-box-assoc_interact_dom"/>
</dbReference>
<dbReference type="NCBIfam" id="TIGR01640">
    <property type="entry name" value="F_box_assoc_1"/>
    <property type="match status" value="1"/>
</dbReference>
<evidence type="ECO:0000256" key="1">
    <source>
        <dbReference type="SAM" id="MobiDB-lite"/>
    </source>
</evidence>
<organism evidence="4 5">
    <name type="scientific">Capsicum baccatum</name>
    <name type="common">Peruvian pepper</name>
    <dbReference type="NCBI Taxonomy" id="33114"/>
    <lineage>
        <taxon>Eukaryota</taxon>
        <taxon>Viridiplantae</taxon>
        <taxon>Streptophyta</taxon>
        <taxon>Embryophyta</taxon>
        <taxon>Tracheophyta</taxon>
        <taxon>Spermatophyta</taxon>
        <taxon>Magnoliopsida</taxon>
        <taxon>eudicotyledons</taxon>
        <taxon>Gunneridae</taxon>
        <taxon>Pentapetalae</taxon>
        <taxon>asterids</taxon>
        <taxon>lamiids</taxon>
        <taxon>Solanales</taxon>
        <taxon>Solanaceae</taxon>
        <taxon>Solanoideae</taxon>
        <taxon>Capsiceae</taxon>
        <taxon>Capsicum</taxon>
    </lineage>
</organism>
<feature type="domain" description="F-box associated beta-propeller type 3" evidence="3">
    <location>
        <begin position="32"/>
        <end position="173"/>
    </location>
</feature>
<accession>A0A2G2W032</accession>
<feature type="region of interest" description="Disordered" evidence="1">
    <location>
        <begin position="1"/>
        <end position="21"/>
    </location>
</feature>
<dbReference type="AlphaFoldDB" id="A0A2G2W032"/>
<dbReference type="InterPro" id="IPR052361">
    <property type="entry name" value="F-box_domain"/>
</dbReference>
<protein>
    <recommendedName>
        <fullName evidence="3">F-box associated beta-propeller type 3 domain-containing protein</fullName>
    </recommendedName>
</protein>
<dbReference type="InterPro" id="IPR013187">
    <property type="entry name" value="F-box-assoc_dom_typ3"/>
</dbReference>
<dbReference type="EMBL" id="MLFT02000009">
    <property type="protein sequence ID" value="PHT38571.1"/>
    <property type="molecule type" value="Genomic_DNA"/>
</dbReference>
<dbReference type="Proteomes" id="UP000224567">
    <property type="component" value="Unassembled WGS sequence"/>
</dbReference>
<proteinExistence type="predicted"/>
<keyword evidence="2" id="KW-0812">Transmembrane</keyword>
<comment type="caution">
    <text evidence="4">The sequence shown here is derived from an EMBL/GenBank/DDBJ whole genome shotgun (WGS) entry which is preliminary data.</text>
</comment>
<evidence type="ECO:0000259" key="3">
    <source>
        <dbReference type="Pfam" id="PF08268"/>
    </source>
</evidence>
<dbReference type="Pfam" id="PF08268">
    <property type="entry name" value="FBA_3"/>
    <property type="match status" value="1"/>
</dbReference>
<evidence type="ECO:0000313" key="4">
    <source>
        <dbReference type="EMBL" id="PHT38571.1"/>
    </source>
</evidence>
<dbReference type="PANTHER" id="PTHR31790:SF392">
    <property type="entry name" value="F-BOX DOMAIN-CONTAINING PROTEIN"/>
    <property type="match status" value="1"/>
</dbReference>
<dbReference type="STRING" id="33114.A0A2G2W032"/>
<keyword evidence="2" id="KW-0472">Membrane</keyword>
<feature type="transmembrane region" description="Helical" evidence="2">
    <location>
        <begin position="224"/>
        <end position="243"/>
    </location>
</feature>
<gene>
    <name evidence="4" type="ORF">CQW23_22144</name>
</gene>
<evidence type="ECO:0000313" key="5">
    <source>
        <dbReference type="Proteomes" id="UP000224567"/>
    </source>
</evidence>
<dbReference type="PANTHER" id="PTHR31790">
    <property type="entry name" value="OS02G0783600 PROTEIN"/>
    <property type="match status" value="1"/>
</dbReference>
<name>A0A2G2W032_CAPBA</name>